<evidence type="ECO:0000256" key="1">
    <source>
        <dbReference type="SAM" id="MobiDB-lite"/>
    </source>
</evidence>
<accession>A0A6G1E2Z6</accession>
<dbReference type="EMBL" id="SPHZ02000005">
    <property type="protein sequence ID" value="KAF0919158.1"/>
    <property type="molecule type" value="Genomic_DNA"/>
</dbReference>
<keyword evidence="3" id="KW-1185">Reference proteome</keyword>
<name>A0A6G1E2Z6_9ORYZ</name>
<dbReference type="AlphaFoldDB" id="A0A6G1E2Z6"/>
<comment type="caution">
    <text evidence="2">The sequence shown here is derived from an EMBL/GenBank/DDBJ whole genome shotgun (WGS) entry which is preliminary data.</text>
</comment>
<evidence type="ECO:0000313" key="3">
    <source>
        <dbReference type="Proteomes" id="UP000479710"/>
    </source>
</evidence>
<dbReference type="OrthoDB" id="668221at2759"/>
<dbReference type="Proteomes" id="UP000479710">
    <property type="component" value="Unassembled WGS sequence"/>
</dbReference>
<evidence type="ECO:0000313" key="2">
    <source>
        <dbReference type="EMBL" id="KAF0919158.1"/>
    </source>
</evidence>
<feature type="region of interest" description="Disordered" evidence="1">
    <location>
        <begin position="87"/>
        <end position="150"/>
    </location>
</feature>
<sequence length="193" mass="20204">MGAGLVEDDNRRRDCLDGHPRFQCAVTVILTAICLASPGQACWASIYGYKTPEFSVKVPGVEGLERGPGAVAAPVFNVTLRVINEATRRPGQRGGSIPRRAARPRRPPGRVLRAGSGGQLRANRCHQRRARDTRRAVRAHGGPAAAARARVAGGAGEDGGLLRPAACDAVVHGGAAWPAKGAIPLPVRLYGEG</sequence>
<proteinExistence type="predicted"/>
<feature type="compositionally biased region" description="Low complexity" evidence="1">
    <location>
        <begin position="139"/>
        <end position="150"/>
    </location>
</feature>
<organism evidence="2 3">
    <name type="scientific">Oryza meyeriana var. granulata</name>
    <dbReference type="NCBI Taxonomy" id="110450"/>
    <lineage>
        <taxon>Eukaryota</taxon>
        <taxon>Viridiplantae</taxon>
        <taxon>Streptophyta</taxon>
        <taxon>Embryophyta</taxon>
        <taxon>Tracheophyta</taxon>
        <taxon>Spermatophyta</taxon>
        <taxon>Magnoliopsida</taxon>
        <taxon>Liliopsida</taxon>
        <taxon>Poales</taxon>
        <taxon>Poaceae</taxon>
        <taxon>BOP clade</taxon>
        <taxon>Oryzoideae</taxon>
        <taxon>Oryzeae</taxon>
        <taxon>Oryzinae</taxon>
        <taxon>Oryza</taxon>
        <taxon>Oryza meyeriana</taxon>
    </lineage>
</organism>
<reference evidence="2 3" key="1">
    <citation type="submission" date="2019-11" db="EMBL/GenBank/DDBJ databases">
        <title>Whole genome sequence of Oryza granulata.</title>
        <authorList>
            <person name="Li W."/>
        </authorList>
    </citation>
    <scope>NUCLEOTIDE SEQUENCE [LARGE SCALE GENOMIC DNA]</scope>
    <source>
        <strain evidence="3">cv. Menghai</strain>
        <tissue evidence="2">Leaf</tissue>
    </source>
</reference>
<feature type="compositionally biased region" description="Basic residues" evidence="1">
    <location>
        <begin position="123"/>
        <end position="138"/>
    </location>
</feature>
<gene>
    <name evidence="2" type="ORF">E2562_028457</name>
</gene>
<protein>
    <submittedName>
        <fullName evidence="2">Uncharacterized protein</fullName>
    </submittedName>
</protein>